<dbReference type="RefSeq" id="WP_086319826.1">
    <property type="nucleotide sequence ID" value="NZ_NGKW01000016.1"/>
</dbReference>
<evidence type="ECO:0000313" key="2">
    <source>
        <dbReference type="Proteomes" id="UP000194885"/>
    </source>
</evidence>
<accession>A0A242B002</accession>
<proteinExistence type="predicted"/>
<protein>
    <recommendedName>
        <fullName evidence="3">Hyprothetical protein</fullName>
    </recommendedName>
</protein>
<evidence type="ECO:0008006" key="3">
    <source>
        <dbReference type="Google" id="ProtNLM"/>
    </source>
</evidence>
<comment type="caution">
    <text evidence="1">The sequence shown here is derived from an EMBL/GenBank/DDBJ whole genome shotgun (WGS) entry which is preliminary data.</text>
</comment>
<gene>
    <name evidence="1" type="ORF">A5810_002996</name>
</gene>
<reference evidence="1 2" key="1">
    <citation type="submission" date="2017-05" db="EMBL/GenBank/DDBJ databases">
        <title>The Genome Sequence of Enterococcus faecium 7H8_DIV0219.</title>
        <authorList>
            <consortium name="The Broad Institute Genomics Platform"/>
            <consortium name="The Broad Institute Genomic Center for Infectious Diseases"/>
            <person name="Earl A."/>
            <person name="Manson A."/>
            <person name="Schwartman J."/>
            <person name="Gilmore M."/>
            <person name="Abouelleil A."/>
            <person name="Cao P."/>
            <person name="Chapman S."/>
            <person name="Cusick C."/>
            <person name="Shea T."/>
            <person name="Young S."/>
            <person name="Neafsey D."/>
            <person name="Nusbaum C."/>
            <person name="Birren B."/>
        </authorList>
    </citation>
    <scope>NUCLEOTIDE SEQUENCE [LARGE SCALE GENOMIC DNA]</scope>
    <source>
        <strain evidence="1 2">7H8_DIV0219</strain>
    </source>
</reference>
<name>A0A242B002_ENTFC</name>
<dbReference type="AlphaFoldDB" id="A0A242B002"/>
<dbReference type="Proteomes" id="UP000194885">
    <property type="component" value="Unassembled WGS sequence"/>
</dbReference>
<organism evidence="1 2">
    <name type="scientific">Enterococcus faecium</name>
    <name type="common">Streptococcus faecium</name>
    <dbReference type="NCBI Taxonomy" id="1352"/>
    <lineage>
        <taxon>Bacteria</taxon>
        <taxon>Bacillati</taxon>
        <taxon>Bacillota</taxon>
        <taxon>Bacilli</taxon>
        <taxon>Lactobacillales</taxon>
        <taxon>Enterococcaceae</taxon>
        <taxon>Enterococcus</taxon>
    </lineage>
</organism>
<evidence type="ECO:0000313" key="1">
    <source>
        <dbReference type="EMBL" id="OTN86651.1"/>
    </source>
</evidence>
<dbReference type="EMBL" id="NGKW01000016">
    <property type="protein sequence ID" value="OTN86651.1"/>
    <property type="molecule type" value="Genomic_DNA"/>
</dbReference>
<sequence>MADNELKKINDKINRLKIQKSILKANSEQNIARKKRTKRLIEKGALLEKYFEIGYLTVEETEEFLKVFSEYIKANKPNKFQKKE</sequence>